<dbReference type="Proteomes" id="UP000015101">
    <property type="component" value="Unassembled WGS sequence"/>
</dbReference>
<dbReference type="RefSeq" id="XP_009016741.1">
    <property type="nucleotide sequence ID" value="XM_009018493.1"/>
</dbReference>
<dbReference type="HOGENOM" id="CLU_1733474_0_0_1"/>
<organism evidence="2 3">
    <name type="scientific">Helobdella robusta</name>
    <name type="common">Californian leech</name>
    <dbReference type="NCBI Taxonomy" id="6412"/>
    <lineage>
        <taxon>Eukaryota</taxon>
        <taxon>Metazoa</taxon>
        <taxon>Spiralia</taxon>
        <taxon>Lophotrochozoa</taxon>
        <taxon>Annelida</taxon>
        <taxon>Clitellata</taxon>
        <taxon>Hirudinea</taxon>
        <taxon>Rhynchobdellida</taxon>
        <taxon>Glossiphoniidae</taxon>
        <taxon>Helobdella</taxon>
    </lineage>
</organism>
<dbReference type="EMBL" id="AMQM01003936">
    <property type="status" value="NOT_ANNOTATED_CDS"/>
    <property type="molecule type" value="Genomic_DNA"/>
</dbReference>
<keyword evidence="3" id="KW-1185">Reference proteome</keyword>
<dbReference type="KEGG" id="hro:HELRODRAFT_171828"/>
<proteinExistence type="predicted"/>
<dbReference type="EnsemblMetazoa" id="HelroT171828">
    <property type="protein sequence ID" value="HelroP171828"/>
    <property type="gene ID" value="HelroG171828"/>
</dbReference>
<protein>
    <submittedName>
        <fullName evidence="1 2">Uncharacterized protein</fullName>
    </submittedName>
</protein>
<dbReference type="GeneID" id="20203810"/>
<dbReference type="CTD" id="20203810"/>
<name>T1F4R1_HELRO</name>
<dbReference type="AlphaFoldDB" id="T1F4R1"/>
<sequence length="151" mass="16882">MSKHETPKYDNTSPCMHISIDLILVPIVLKISNLVRNNLATNRPMQLTISGTCRRTIQQPASRAIQQDTTANHKSRLRLFRESLFSVSTPIMPETKGSVIWKIWSCVSSVWTGKQKHLSASYMLAMSGSTPCTCVGTLKVNFKNGLPKKSY</sequence>
<reference evidence="2" key="3">
    <citation type="submission" date="2015-06" db="UniProtKB">
        <authorList>
            <consortium name="EnsemblMetazoa"/>
        </authorList>
    </citation>
    <scope>IDENTIFICATION</scope>
</reference>
<reference evidence="1 3" key="2">
    <citation type="journal article" date="2013" name="Nature">
        <title>Insights into bilaterian evolution from three spiralian genomes.</title>
        <authorList>
            <person name="Simakov O."/>
            <person name="Marletaz F."/>
            <person name="Cho S.J."/>
            <person name="Edsinger-Gonzales E."/>
            <person name="Havlak P."/>
            <person name="Hellsten U."/>
            <person name="Kuo D.H."/>
            <person name="Larsson T."/>
            <person name="Lv J."/>
            <person name="Arendt D."/>
            <person name="Savage R."/>
            <person name="Osoegawa K."/>
            <person name="de Jong P."/>
            <person name="Grimwood J."/>
            <person name="Chapman J.A."/>
            <person name="Shapiro H."/>
            <person name="Aerts A."/>
            <person name="Otillar R.P."/>
            <person name="Terry A.Y."/>
            <person name="Boore J.L."/>
            <person name="Grigoriev I.V."/>
            <person name="Lindberg D.R."/>
            <person name="Seaver E.C."/>
            <person name="Weisblat D.A."/>
            <person name="Putnam N.H."/>
            <person name="Rokhsar D.S."/>
        </authorList>
    </citation>
    <scope>NUCLEOTIDE SEQUENCE</scope>
</reference>
<evidence type="ECO:0000313" key="2">
    <source>
        <dbReference type="EnsemblMetazoa" id="HelroP171828"/>
    </source>
</evidence>
<dbReference type="InParanoid" id="T1F4R1"/>
<dbReference type="EMBL" id="KB096365">
    <property type="protein sequence ID" value="ESO05426.1"/>
    <property type="molecule type" value="Genomic_DNA"/>
</dbReference>
<reference evidence="3" key="1">
    <citation type="submission" date="2012-12" db="EMBL/GenBank/DDBJ databases">
        <authorList>
            <person name="Hellsten U."/>
            <person name="Grimwood J."/>
            <person name="Chapman J.A."/>
            <person name="Shapiro H."/>
            <person name="Aerts A."/>
            <person name="Otillar R.P."/>
            <person name="Terry A.Y."/>
            <person name="Boore J.L."/>
            <person name="Simakov O."/>
            <person name="Marletaz F."/>
            <person name="Cho S.-J."/>
            <person name="Edsinger-Gonzales E."/>
            <person name="Havlak P."/>
            <person name="Kuo D.-H."/>
            <person name="Larsson T."/>
            <person name="Lv J."/>
            <person name="Arendt D."/>
            <person name="Savage R."/>
            <person name="Osoegawa K."/>
            <person name="de Jong P."/>
            <person name="Lindberg D.R."/>
            <person name="Seaver E.C."/>
            <person name="Weisblat D.A."/>
            <person name="Putnam N.H."/>
            <person name="Grigoriev I.V."/>
            <person name="Rokhsar D.S."/>
        </authorList>
    </citation>
    <scope>NUCLEOTIDE SEQUENCE</scope>
</reference>
<gene>
    <name evidence="2" type="primary">20203810</name>
    <name evidence="1" type="ORF">HELRODRAFT_171828</name>
</gene>
<accession>T1F4R1</accession>
<evidence type="ECO:0000313" key="3">
    <source>
        <dbReference type="Proteomes" id="UP000015101"/>
    </source>
</evidence>
<evidence type="ECO:0000313" key="1">
    <source>
        <dbReference type="EMBL" id="ESO05426.1"/>
    </source>
</evidence>